<feature type="transmembrane region" description="Helical" evidence="7">
    <location>
        <begin position="140"/>
        <end position="159"/>
    </location>
</feature>
<keyword evidence="5" id="KW-0443">Lipid metabolism</keyword>
<evidence type="ECO:0000313" key="9">
    <source>
        <dbReference type="EMBL" id="MCC4232765.1"/>
    </source>
</evidence>
<evidence type="ECO:0000256" key="3">
    <source>
        <dbReference type="ARBA" id="ARBA00022989"/>
    </source>
</evidence>
<sequence length="267" mass="30728">MAVPFLLALCLCVLVEMLFPSEELSLRERLPGALFVLALPVSAAFIVPPFHAFWRFIECPILIDLRWMPDWLLLATLILLWDFCNYWEHRFEHRFLWSFHAVHHAPTQLHAAHTYAHPVQLICQFFFKILPFSLLGLKGVAVPALAVVMVAFWNFFIHASTRLHVGPLRWLLVDNRFHRIHHSVETRHFDKNFAPVFSIWDQLFGTAHFPAPDEHPALGLEDVRPPRSYFDLLVMPVRRAERKIAAGSVVASFADVSETRPVARSAA</sequence>
<evidence type="ECO:0000313" key="10">
    <source>
        <dbReference type="Proteomes" id="UP001198830"/>
    </source>
</evidence>
<comment type="subcellular location">
    <subcellularLocation>
        <location evidence="1">Endomembrane system</location>
        <topology evidence="1">Multi-pass membrane protein</topology>
    </subcellularLocation>
</comment>
<gene>
    <name evidence="9" type="ORF">LL253_08680</name>
</gene>
<dbReference type="InterPro" id="IPR051689">
    <property type="entry name" value="Sterol_desaturase/TMEM195"/>
</dbReference>
<organism evidence="9 10">
    <name type="scientific">Sphingobium soli</name>
    <dbReference type="NCBI Taxonomy" id="1591116"/>
    <lineage>
        <taxon>Bacteria</taxon>
        <taxon>Pseudomonadati</taxon>
        <taxon>Pseudomonadota</taxon>
        <taxon>Alphaproteobacteria</taxon>
        <taxon>Sphingomonadales</taxon>
        <taxon>Sphingomonadaceae</taxon>
        <taxon>Sphingobium</taxon>
    </lineage>
</organism>
<dbReference type="RefSeq" id="WP_228226931.1">
    <property type="nucleotide sequence ID" value="NZ_JAJGNP010000005.1"/>
</dbReference>
<accession>A0ABS8H2M2</accession>
<keyword evidence="2 7" id="KW-0812">Transmembrane</keyword>
<name>A0ABS8H2M2_9SPHN</name>
<feature type="transmembrane region" description="Helical" evidence="7">
    <location>
        <begin position="30"/>
        <end position="50"/>
    </location>
</feature>
<keyword evidence="4" id="KW-0560">Oxidoreductase</keyword>
<dbReference type="InterPro" id="IPR006694">
    <property type="entry name" value="Fatty_acid_hydroxylase"/>
</dbReference>
<proteinExistence type="predicted"/>
<dbReference type="PANTHER" id="PTHR21624:SF1">
    <property type="entry name" value="ALKYLGLYCEROL MONOOXYGENASE"/>
    <property type="match status" value="1"/>
</dbReference>
<keyword evidence="3 7" id="KW-1133">Transmembrane helix</keyword>
<reference evidence="9 10" key="1">
    <citation type="submission" date="2021-10" db="EMBL/GenBank/DDBJ databases">
        <title>The diversity and Nitrogen Metabolism of Culturable Nitrate-Utilizing Bacteria Within the Oxygen Minimum Zone of the Changjiang (Yangtze River)Estuary.</title>
        <authorList>
            <person name="Zhang D."/>
            <person name="Zheng J."/>
            <person name="Liu S."/>
            <person name="He W."/>
        </authorList>
    </citation>
    <scope>NUCLEOTIDE SEQUENCE [LARGE SCALE GENOMIC DNA]</scope>
    <source>
        <strain evidence="9 10">FXH275-2</strain>
    </source>
</reference>
<feature type="domain" description="Fatty acid hydroxylase" evidence="8">
    <location>
        <begin position="75"/>
        <end position="206"/>
    </location>
</feature>
<dbReference type="EMBL" id="JAJGNP010000005">
    <property type="protein sequence ID" value="MCC4232765.1"/>
    <property type="molecule type" value="Genomic_DNA"/>
</dbReference>
<evidence type="ECO:0000256" key="4">
    <source>
        <dbReference type="ARBA" id="ARBA00023002"/>
    </source>
</evidence>
<evidence type="ECO:0000256" key="5">
    <source>
        <dbReference type="ARBA" id="ARBA00023098"/>
    </source>
</evidence>
<keyword evidence="6 7" id="KW-0472">Membrane</keyword>
<dbReference type="PANTHER" id="PTHR21624">
    <property type="entry name" value="STEROL DESATURASE-RELATED PROTEIN"/>
    <property type="match status" value="1"/>
</dbReference>
<dbReference type="Proteomes" id="UP001198830">
    <property type="component" value="Unassembled WGS sequence"/>
</dbReference>
<dbReference type="Pfam" id="PF04116">
    <property type="entry name" value="FA_hydroxylase"/>
    <property type="match status" value="1"/>
</dbReference>
<evidence type="ECO:0000259" key="8">
    <source>
        <dbReference type="Pfam" id="PF04116"/>
    </source>
</evidence>
<protein>
    <submittedName>
        <fullName evidence="9">Sterol desaturase family protein</fullName>
    </submittedName>
</protein>
<evidence type="ECO:0000256" key="1">
    <source>
        <dbReference type="ARBA" id="ARBA00004127"/>
    </source>
</evidence>
<evidence type="ECO:0000256" key="6">
    <source>
        <dbReference type="ARBA" id="ARBA00023136"/>
    </source>
</evidence>
<comment type="caution">
    <text evidence="9">The sequence shown here is derived from an EMBL/GenBank/DDBJ whole genome shotgun (WGS) entry which is preliminary data.</text>
</comment>
<keyword evidence="10" id="KW-1185">Reference proteome</keyword>
<evidence type="ECO:0000256" key="2">
    <source>
        <dbReference type="ARBA" id="ARBA00022692"/>
    </source>
</evidence>
<evidence type="ECO:0000256" key="7">
    <source>
        <dbReference type="SAM" id="Phobius"/>
    </source>
</evidence>